<keyword evidence="12 16" id="KW-0067">ATP-binding</keyword>
<dbReference type="SMART" id="SM00220">
    <property type="entry name" value="S_TKc"/>
    <property type="match status" value="1"/>
</dbReference>
<reference evidence="20" key="1">
    <citation type="journal article" date="2009" name="Rice">
        <title>De Novo Next Generation Sequencing of Plant Genomes.</title>
        <authorList>
            <person name="Rounsley S."/>
            <person name="Marri P.R."/>
            <person name="Yu Y."/>
            <person name="He R."/>
            <person name="Sisneros N."/>
            <person name="Goicoechea J.L."/>
            <person name="Lee S.J."/>
            <person name="Angelova A."/>
            <person name="Kudrna D."/>
            <person name="Luo M."/>
            <person name="Affourtit J."/>
            <person name="Desany B."/>
            <person name="Knight J."/>
            <person name="Niazi F."/>
            <person name="Egholm M."/>
            <person name="Wing R.A."/>
        </authorList>
    </citation>
    <scope>NUCLEOTIDE SEQUENCE [LARGE SCALE GENOMIC DNA]</scope>
    <source>
        <strain evidence="20">cv. IRGC 105608</strain>
    </source>
</reference>
<evidence type="ECO:0000256" key="14">
    <source>
        <dbReference type="ARBA" id="ARBA00023136"/>
    </source>
</evidence>
<evidence type="ECO:0000256" key="5">
    <source>
        <dbReference type="ARBA" id="ARBA00022614"/>
    </source>
</evidence>
<reference evidence="20" key="2">
    <citation type="submission" date="2015-03" db="UniProtKB">
        <authorList>
            <consortium name="EnsemblPlants"/>
        </authorList>
    </citation>
    <scope>IDENTIFICATION</scope>
</reference>
<dbReference type="EnsemblPlants" id="OBART11G20190.1">
    <property type="protein sequence ID" value="OBART11G20190.1"/>
    <property type="gene ID" value="OBART11G20190"/>
</dbReference>
<evidence type="ECO:0000259" key="19">
    <source>
        <dbReference type="PROSITE" id="PS50011"/>
    </source>
</evidence>
<dbReference type="PANTHER" id="PTHR27008">
    <property type="entry name" value="OS04G0122200 PROTEIN"/>
    <property type="match status" value="1"/>
</dbReference>
<organism evidence="20">
    <name type="scientific">Oryza barthii</name>
    <dbReference type="NCBI Taxonomy" id="65489"/>
    <lineage>
        <taxon>Eukaryota</taxon>
        <taxon>Viridiplantae</taxon>
        <taxon>Streptophyta</taxon>
        <taxon>Embryophyta</taxon>
        <taxon>Tracheophyta</taxon>
        <taxon>Spermatophyta</taxon>
        <taxon>Magnoliopsida</taxon>
        <taxon>Liliopsida</taxon>
        <taxon>Poales</taxon>
        <taxon>Poaceae</taxon>
        <taxon>BOP clade</taxon>
        <taxon>Oryzoideae</taxon>
        <taxon>Oryzeae</taxon>
        <taxon>Oryzinae</taxon>
        <taxon>Oryza</taxon>
    </lineage>
</organism>
<evidence type="ECO:0000256" key="15">
    <source>
        <dbReference type="ARBA" id="ARBA00023180"/>
    </source>
</evidence>
<dbReference type="FunFam" id="3.30.200.20:FF:000432">
    <property type="entry name" value="LRR receptor-like serine/threonine-protein kinase EFR"/>
    <property type="match status" value="1"/>
</dbReference>
<dbReference type="FunFam" id="3.80.10.10:FF:000275">
    <property type="entry name" value="Leucine-rich repeat receptor-like protein kinase"/>
    <property type="match status" value="1"/>
</dbReference>
<dbReference type="Pfam" id="PF07714">
    <property type="entry name" value="PK_Tyr_Ser-Thr"/>
    <property type="match status" value="1"/>
</dbReference>
<evidence type="ECO:0000256" key="17">
    <source>
        <dbReference type="SAM" id="Phobius"/>
    </source>
</evidence>
<evidence type="ECO:0000256" key="6">
    <source>
        <dbReference type="ARBA" id="ARBA00022679"/>
    </source>
</evidence>
<dbReference type="STRING" id="65489.A0A0D3HP38"/>
<dbReference type="InterPro" id="IPR013210">
    <property type="entry name" value="LRR_N_plant-typ"/>
</dbReference>
<dbReference type="PROSITE" id="PS00107">
    <property type="entry name" value="PROTEIN_KINASE_ATP"/>
    <property type="match status" value="1"/>
</dbReference>
<feature type="signal peptide" evidence="18">
    <location>
        <begin position="1"/>
        <end position="22"/>
    </location>
</feature>
<evidence type="ECO:0000256" key="1">
    <source>
        <dbReference type="ARBA" id="ARBA00004162"/>
    </source>
</evidence>
<keyword evidence="4" id="KW-0723">Serine/threonine-protein kinase</keyword>
<dbReference type="PROSITE" id="PS50011">
    <property type="entry name" value="PROTEIN_KINASE_DOM"/>
    <property type="match status" value="1"/>
</dbReference>
<dbReference type="eggNOG" id="ENOG502QPYS">
    <property type="taxonomic scope" value="Eukaryota"/>
</dbReference>
<keyword evidence="11" id="KW-0418">Kinase</keyword>
<sequence length="1051" mass="114610">MSQQHLLLLLLACFHFHGLCLAFFVSAQFHNDSSADRKALLCLKSQLHDPSEALASWGNESLAVCNWKGVTCSNSNPSRVVALDLESQNITGQIFPCVAGLSFVSRIHMPGNQLNGQISPEVGQLTRLRYLNLSLNSLTGEIPATISSCSLLEIVDLFSNSIEGEIPPSLAQCSFLQQIILSNNNIHGGIPQEFGLLSNLSALFIPNNKLTGTIPELLGRNKSLVWINLQNNSLSGGIPPSLFSSTTIYYIDLSSNSLSGPIPPFSKASTTLVCLSLTRNQLSGEIPTTIGNLLSLSTLMLSGNNLEGAIPESISKLSSLQILDLSYNNLSGIVPQGLYTISSLTYLNLGANRFVGRIPTNIGYALPGLTSIILEGNQFEGPIPSSLASALNLQEIYFRRNFFTGVIPSLGSLSALTYLDNKLTGSIPSEIEKLTGLNVLQMDRNFLSGQIPDTLVNLQNLSILSLSGNKLSGEIPQSIGKLEQLTKLYLQENDLTGQIPSSLARCTYLTKLNLSRNYLTGSIPSELFSISTLSEGLDISYNQLTGHIPLQIGRLINLNSLNISHNQLSGEIPTSLGQCLLLESVHLEANFLQGSIPASLNNLRGISEMDLSQNNLSGEIPTYFESFGSLHTLNLSFNNLEGPVPKGGVFANSNDVFLQGNKKLCGGSAMLHLALCKDMSSKRNKTPYILGLVIPVTTIVIVTSVCVAIILMRKRTEPKRIIVNHSFRHFDKLSYNDLYKATDGFSSTSLVGSGTFGLVYKGQLKFEARNVAIKVFRLDQKGAPTNFFAECEALKNIRHRNLIRVISLCSTFDPSGIEFKALILEFRTNGNLESWIHPKKFIQSPQKRLGLGSRIGIAVDIAVALDYLHNRCTPPLVHCDLKPSNVLLDDEMVACLSDFGLAKFLHNNFISLNNSSSTAGLRGSIGYIAPEYGLGCKVSTEGDVYSYGIIVLEMITGKRPTDEMFQDGVDLRSFVESAFPDQISDILEPTITEYLEGEDPNHVVPEILTCAIQLAKLGLMCTETSPKDRPTMDDVYYQIISIKEKYHALIN</sequence>
<accession>A0A0D3HP38</accession>
<dbReference type="InterPro" id="IPR017441">
    <property type="entry name" value="Protein_kinase_ATP_BS"/>
</dbReference>
<dbReference type="SMART" id="SM00369">
    <property type="entry name" value="LRR_TYP"/>
    <property type="match status" value="7"/>
</dbReference>
<evidence type="ECO:0000256" key="11">
    <source>
        <dbReference type="ARBA" id="ARBA00022777"/>
    </source>
</evidence>
<dbReference type="FunFam" id="3.80.10.10:FF:000383">
    <property type="entry name" value="Leucine-rich repeat receptor protein kinase EMS1"/>
    <property type="match status" value="1"/>
</dbReference>
<dbReference type="InterPro" id="IPR000719">
    <property type="entry name" value="Prot_kinase_dom"/>
</dbReference>
<keyword evidence="13 17" id="KW-1133">Transmembrane helix</keyword>
<dbReference type="Pfam" id="PF00560">
    <property type="entry name" value="LRR_1"/>
    <property type="match status" value="8"/>
</dbReference>
<keyword evidence="21" id="KW-1185">Reference proteome</keyword>
<feature type="binding site" evidence="16">
    <location>
        <position position="774"/>
    </location>
    <ligand>
        <name>ATP</name>
        <dbReference type="ChEBI" id="CHEBI:30616"/>
    </ligand>
</feature>
<keyword evidence="9" id="KW-0677">Repeat</keyword>
<keyword evidence="10 16" id="KW-0547">Nucleotide-binding</keyword>
<keyword evidence="8 18" id="KW-0732">Signal</keyword>
<evidence type="ECO:0000256" key="8">
    <source>
        <dbReference type="ARBA" id="ARBA00022729"/>
    </source>
</evidence>
<evidence type="ECO:0000256" key="4">
    <source>
        <dbReference type="ARBA" id="ARBA00022527"/>
    </source>
</evidence>
<keyword evidence="7 17" id="KW-0812">Transmembrane</keyword>
<keyword evidence="15" id="KW-0325">Glycoprotein</keyword>
<dbReference type="PROSITE" id="PS00108">
    <property type="entry name" value="PROTEIN_KINASE_ST"/>
    <property type="match status" value="1"/>
</dbReference>
<evidence type="ECO:0000256" key="7">
    <source>
        <dbReference type="ARBA" id="ARBA00022692"/>
    </source>
</evidence>
<dbReference type="InterPro" id="IPR032675">
    <property type="entry name" value="LRR_dom_sf"/>
</dbReference>
<evidence type="ECO:0000313" key="20">
    <source>
        <dbReference type="EnsemblPlants" id="OBART11G20190.1"/>
    </source>
</evidence>
<dbReference type="InterPro" id="IPR008271">
    <property type="entry name" value="Ser/Thr_kinase_AS"/>
</dbReference>
<evidence type="ECO:0000256" key="3">
    <source>
        <dbReference type="ARBA" id="ARBA00022475"/>
    </source>
</evidence>
<dbReference type="PaxDb" id="65489-OBART11G20190.1"/>
<dbReference type="FunFam" id="3.80.10.10:FF:001158">
    <property type="entry name" value="Leucine-rich repeat protein kinase family protein"/>
    <property type="match status" value="1"/>
</dbReference>
<evidence type="ECO:0000313" key="21">
    <source>
        <dbReference type="Proteomes" id="UP000026960"/>
    </source>
</evidence>
<dbReference type="GO" id="GO:0005524">
    <property type="term" value="F:ATP binding"/>
    <property type="evidence" value="ECO:0007669"/>
    <property type="project" value="UniProtKB-UniRule"/>
</dbReference>
<dbReference type="InterPro" id="IPR001611">
    <property type="entry name" value="Leu-rich_rpt"/>
</dbReference>
<comment type="similarity">
    <text evidence="2">Belongs to the protein kinase superfamily. Ser/Thr protein kinase family.</text>
</comment>
<dbReference type="InterPro" id="IPR001245">
    <property type="entry name" value="Ser-Thr/Tyr_kinase_cat_dom"/>
</dbReference>
<dbReference type="PANTHER" id="PTHR27008:SF393">
    <property type="entry name" value="LEUCINE RICH REPEAT FAMILY PROTEIN"/>
    <property type="match status" value="1"/>
</dbReference>
<evidence type="ECO:0000256" key="9">
    <source>
        <dbReference type="ARBA" id="ARBA00022737"/>
    </source>
</evidence>
<keyword evidence="5" id="KW-0433">Leucine-rich repeat</keyword>
<comment type="subcellular location">
    <subcellularLocation>
        <location evidence="1">Cell membrane</location>
        <topology evidence="1">Single-pass membrane protein</topology>
    </subcellularLocation>
</comment>
<protein>
    <recommendedName>
        <fullName evidence="19">Protein kinase domain-containing protein</fullName>
    </recommendedName>
</protein>
<dbReference type="AlphaFoldDB" id="A0A0D3HP38"/>
<evidence type="ECO:0000256" key="12">
    <source>
        <dbReference type="ARBA" id="ARBA00022840"/>
    </source>
</evidence>
<dbReference type="PRINTS" id="PR00019">
    <property type="entry name" value="LEURICHRPT"/>
</dbReference>
<dbReference type="Gene3D" id="1.10.510.10">
    <property type="entry name" value="Transferase(Phosphotransferase) domain 1"/>
    <property type="match status" value="1"/>
</dbReference>
<keyword evidence="3" id="KW-1003">Cell membrane</keyword>
<evidence type="ECO:0000256" key="18">
    <source>
        <dbReference type="SAM" id="SignalP"/>
    </source>
</evidence>
<feature type="transmembrane region" description="Helical" evidence="17">
    <location>
        <begin position="688"/>
        <end position="711"/>
    </location>
</feature>
<dbReference type="GO" id="GO:0009791">
    <property type="term" value="P:post-embryonic development"/>
    <property type="evidence" value="ECO:0007669"/>
    <property type="project" value="UniProtKB-ARBA"/>
</dbReference>
<dbReference type="FunFam" id="3.80.10.10:FF:000233">
    <property type="entry name" value="Leucine-rich repeat receptor-like protein kinase TDR"/>
    <property type="match status" value="1"/>
</dbReference>
<dbReference type="InterPro" id="IPR051809">
    <property type="entry name" value="Plant_receptor-like_S/T_kinase"/>
</dbReference>
<dbReference type="Gene3D" id="3.80.10.10">
    <property type="entry name" value="Ribonuclease Inhibitor"/>
    <property type="match status" value="4"/>
</dbReference>
<name>A0A0D3HP38_9ORYZ</name>
<keyword evidence="6" id="KW-0808">Transferase</keyword>
<evidence type="ECO:0000256" key="16">
    <source>
        <dbReference type="PROSITE-ProRule" id="PRU10141"/>
    </source>
</evidence>
<dbReference type="PROSITE" id="PS51450">
    <property type="entry name" value="LRR"/>
    <property type="match status" value="1"/>
</dbReference>
<feature type="chain" id="PRO_5002277044" description="Protein kinase domain-containing protein" evidence="18">
    <location>
        <begin position="23"/>
        <end position="1051"/>
    </location>
</feature>
<evidence type="ECO:0000256" key="10">
    <source>
        <dbReference type="ARBA" id="ARBA00022741"/>
    </source>
</evidence>
<dbReference type="HOGENOM" id="CLU_000288_22_0_1"/>
<dbReference type="SUPFAM" id="SSF56112">
    <property type="entry name" value="Protein kinase-like (PK-like)"/>
    <property type="match status" value="1"/>
</dbReference>
<dbReference type="Proteomes" id="UP000026960">
    <property type="component" value="Chromosome 11"/>
</dbReference>
<keyword evidence="14 17" id="KW-0472">Membrane</keyword>
<dbReference type="GO" id="GO:0005886">
    <property type="term" value="C:plasma membrane"/>
    <property type="evidence" value="ECO:0007669"/>
    <property type="project" value="UniProtKB-SubCell"/>
</dbReference>
<dbReference type="InterPro" id="IPR011009">
    <property type="entry name" value="Kinase-like_dom_sf"/>
</dbReference>
<feature type="domain" description="Protein kinase" evidence="19">
    <location>
        <begin position="745"/>
        <end position="1050"/>
    </location>
</feature>
<evidence type="ECO:0000256" key="2">
    <source>
        <dbReference type="ARBA" id="ARBA00008684"/>
    </source>
</evidence>
<dbReference type="InterPro" id="IPR003591">
    <property type="entry name" value="Leu-rich_rpt_typical-subtyp"/>
</dbReference>
<dbReference type="SUPFAM" id="SSF52058">
    <property type="entry name" value="L domain-like"/>
    <property type="match status" value="2"/>
</dbReference>
<proteinExistence type="inferred from homology"/>
<dbReference type="GO" id="GO:0004674">
    <property type="term" value="F:protein serine/threonine kinase activity"/>
    <property type="evidence" value="ECO:0007669"/>
    <property type="project" value="UniProtKB-KW"/>
</dbReference>
<dbReference type="Pfam" id="PF13855">
    <property type="entry name" value="LRR_8"/>
    <property type="match status" value="2"/>
</dbReference>
<dbReference type="Pfam" id="PF08263">
    <property type="entry name" value="LRRNT_2"/>
    <property type="match status" value="1"/>
</dbReference>
<dbReference type="FunFam" id="1.10.510.10:FF:002902">
    <property type="match status" value="1"/>
</dbReference>
<dbReference type="Gene3D" id="3.30.200.20">
    <property type="entry name" value="Phosphorylase Kinase, domain 1"/>
    <property type="match status" value="1"/>
</dbReference>
<evidence type="ECO:0000256" key="13">
    <source>
        <dbReference type="ARBA" id="ARBA00022989"/>
    </source>
</evidence>
<dbReference type="Gramene" id="OBART11G20190.1">
    <property type="protein sequence ID" value="OBART11G20190.1"/>
    <property type="gene ID" value="OBART11G20190"/>
</dbReference>